<comment type="caution">
    <text evidence="1">The sequence shown here is derived from an EMBL/GenBank/DDBJ whole genome shotgun (WGS) entry which is preliminary data.</text>
</comment>
<accession>A0A016SMS7</accession>
<dbReference type="PANTHER" id="PTHR23227">
    <property type="entry name" value="BUCENTAUR RELATED"/>
    <property type="match status" value="1"/>
</dbReference>
<dbReference type="OrthoDB" id="5849054at2759"/>
<dbReference type="InterPro" id="IPR036691">
    <property type="entry name" value="Endo/exonu/phosph_ase_sf"/>
</dbReference>
<dbReference type="CDD" id="cd00037">
    <property type="entry name" value="CLECT"/>
    <property type="match status" value="1"/>
</dbReference>
<dbReference type="InterPro" id="IPR016187">
    <property type="entry name" value="CTDL_fold"/>
</dbReference>
<sequence>MLLLLFAVVSSVLAECPIGTTYHPEFNRCYLFVSDPQPFGLAEDACAANKGHVVSVTNGFENAMLAEHVSSVNRVSDRIISLRIATKDGFWTVVSVYAPQCGCTEADKEAFYEELDDVIRSAPEGDFMTVAGDFNGHVGQDRQGFERVHGGISFGRRNQEGEGIIELAEVHDLAIASTFFIKRESQKITYCSGGRQSEIDHILVRRQFLKTVKDVKTIPGEEIAGQHRPVVADVCIALPKQTKAVREPRIRWWKLTGETQKTFREKIAAVGLPDPCGLIDPV</sequence>
<evidence type="ECO:0000313" key="2">
    <source>
        <dbReference type="Proteomes" id="UP000024635"/>
    </source>
</evidence>
<dbReference type="SUPFAM" id="SSF56436">
    <property type="entry name" value="C-type lectin-like"/>
    <property type="match status" value="1"/>
</dbReference>
<organism evidence="1 2">
    <name type="scientific">Ancylostoma ceylanicum</name>
    <dbReference type="NCBI Taxonomy" id="53326"/>
    <lineage>
        <taxon>Eukaryota</taxon>
        <taxon>Metazoa</taxon>
        <taxon>Ecdysozoa</taxon>
        <taxon>Nematoda</taxon>
        <taxon>Chromadorea</taxon>
        <taxon>Rhabditida</taxon>
        <taxon>Rhabditina</taxon>
        <taxon>Rhabditomorpha</taxon>
        <taxon>Strongyloidea</taxon>
        <taxon>Ancylostomatidae</taxon>
        <taxon>Ancylostomatinae</taxon>
        <taxon>Ancylostoma</taxon>
    </lineage>
</organism>
<keyword evidence="2" id="KW-1185">Reference proteome</keyword>
<dbReference type="EMBL" id="JARK01001540">
    <property type="protein sequence ID" value="EYB91609.1"/>
    <property type="molecule type" value="Genomic_DNA"/>
</dbReference>
<gene>
    <name evidence="1" type="primary">Acey_s0204.g1894</name>
    <name evidence="1" type="ORF">Y032_0204g1894</name>
</gene>
<evidence type="ECO:0008006" key="3">
    <source>
        <dbReference type="Google" id="ProtNLM"/>
    </source>
</evidence>
<evidence type="ECO:0000313" key="1">
    <source>
        <dbReference type="EMBL" id="EYB91609.1"/>
    </source>
</evidence>
<dbReference type="Proteomes" id="UP000024635">
    <property type="component" value="Unassembled WGS sequence"/>
</dbReference>
<dbReference type="AlphaFoldDB" id="A0A016SMS7"/>
<reference evidence="2" key="1">
    <citation type="journal article" date="2015" name="Nat. Genet.">
        <title>The genome and transcriptome of the zoonotic hookworm Ancylostoma ceylanicum identify infection-specific gene families.</title>
        <authorList>
            <person name="Schwarz E.M."/>
            <person name="Hu Y."/>
            <person name="Antoshechkin I."/>
            <person name="Miller M.M."/>
            <person name="Sternberg P.W."/>
            <person name="Aroian R.V."/>
        </authorList>
    </citation>
    <scope>NUCLEOTIDE SEQUENCE</scope>
    <source>
        <strain evidence="2">HY135</strain>
    </source>
</reference>
<dbReference type="SUPFAM" id="SSF56219">
    <property type="entry name" value="DNase I-like"/>
    <property type="match status" value="1"/>
</dbReference>
<name>A0A016SMS7_9BILA</name>
<dbReference type="PANTHER" id="PTHR23227:SF83">
    <property type="entry name" value="ENDONUCLEASE_EXONUCLEASE_PHOSPHATASE DOMAIN-CONTAINING PROTEIN"/>
    <property type="match status" value="1"/>
</dbReference>
<dbReference type="Gene3D" id="3.60.10.10">
    <property type="entry name" value="Endonuclease/exonuclease/phosphatase"/>
    <property type="match status" value="1"/>
</dbReference>
<dbReference type="InterPro" id="IPR027124">
    <property type="entry name" value="Swc5/CFDP1/2"/>
</dbReference>
<protein>
    <recommendedName>
        <fullName evidence="3">C-type lectin domain-containing protein</fullName>
    </recommendedName>
</protein>
<proteinExistence type="predicted"/>